<evidence type="ECO:0000256" key="2">
    <source>
        <dbReference type="ARBA" id="ARBA00006929"/>
    </source>
</evidence>
<dbReference type="PROSITE" id="PS51257">
    <property type="entry name" value="PROKAR_LIPOPROTEIN"/>
    <property type="match status" value="1"/>
</dbReference>
<keyword evidence="8" id="KW-0282">Flagellum</keyword>
<evidence type="ECO:0000256" key="7">
    <source>
        <dbReference type="HAMAP-Rule" id="MF_00415"/>
    </source>
</evidence>
<accession>A0ABN4B036</accession>
<dbReference type="EMBL" id="CP004005">
    <property type="protein sequence ID" value="AGH16611.1"/>
    <property type="molecule type" value="Genomic_DNA"/>
</dbReference>
<dbReference type="PANTHER" id="PTHR34933:SF1">
    <property type="entry name" value="FLAGELLAR L-RING PROTEIN"/>
    <property type="match status" value="1"/>
</dbReference>
<comment type="function">
    <text evidence="1 7">Assembles around the rod to form the L-ring and probably protects the motor/basal body from shearing forces during rotation.</text>
</comment>
<proteinExistence type="inferred from homology"/>
<keyword evidence="3 7" id="KW-0732">Signal</keyword>
<comment type="similarity">
    <text evidence="2 7">Belongs to the FlgH family.</text>
</comment>
<dbReference type="InterPro" id="IPR000527">
    <property type="entry name" value="Flag_Lring"/>
</dbReference>
<evidence type="ECO:0000313" key="9">
    <source>
        <dbReference type="Proteomes" id="UP000011820"/>
    </source>
</evidence>
<evidence type="ECO:0000256" key="4">
    <source>
        <dbReference type="ARBA" id="ARBA00023136"/>
    </source>
</evidence>
<keyword evidence="4 7" id="KW-0472">Membrane</keyword>
<keyword evidence="5 7" id="KW-0975">Bacterial flagellum</keyword>
<keyword evidence="9" id="KW-1185">Reference proteome</keyword>
<gene>
    <name evidence="7" type="primary">flgH</name>
    <name evidence="8" type="ORF">WSI_01205</name>
</gene>
<sequence>MYRYSFIVLCYSSLLFGCHSSISEITGIPQMSPMGSSLDENNRMPFLGIDFKNSDSTKKSYSLWRDSHAALFKDSRALNVGDILTVDIRIDDQAVFDNQTGRSRNNSLHRKLSGGFSLFGQQTPQMNGNLNYDGGGASSGKGSISRAEKLNLLIAAIVTAILENGNLIISGSQEVRVNDEIRSLNVTGIVRPQDVDAHNSVSYDKIAEARISYGGKGRTTELLRPPIGHQLIENLSPL</sequence>
<evidence type="ECO:0000256" key="5">
    <source>
        <dbReference type="ARBA" id="ARBA00023143"/>
    </source>
</evidence>
<dbReference type="Proteomes" id="UP000011820">
    <property type="component" value="Chromosome"/>
</dbReference>
<protein>
    <recommendedName>
        <fullName evidence="7">Flagellar L-ring protein</fullName>
    </recommendedName>
    <alternativeName>
        <fullName evidence="7">Basal body L-ring protein</fullName>
    </alternativeName>
</protein>
<comment type="subunit">
    <text evidence="7">The basal body constitutes a major portion of the flagellar organelle and consists of four rings (L,P,S, and M) mounted on a central rod.</text>
</comment>
<evidence type="ECO:0000256" key="3">
    <source>
        <dbReference type="ARBA" id="ARBA00022729"/>
    </source>
</evidence>
<evidence type="ECO:0000256" key="6">
    <source>
        <dbReference type="ARBA" id="ARBA00023237"/>
    </source>
</evidence>
<keyword evidence="8" id="KW-0966">Cell projection</keyword>
<evidence type="ECO:0000256" key="1">
    <source>
        <dbReference type="ARBA" id="ARBA00002591"/>
    </source>
</evidence>
<reference evidence="8 9" key="1">
    <citation type="journal article" date="2013" name="Genome Announc.">
        <title>Complete Genome Sequence of a Chinese Strain of 'Candidatus Liberibacter asiaticus'.</title>
        <authorList>
            <person name="Lin H."/>
            <person name="Han C.S."/>
            <person name="Liu B."/>
            <person name="Lou B."/>
            <person name="Bai X."/>
            <person name="Deng C."/>
            <person name="Civerolo E.L."/>
            <person name="Gupta G."/>
        </authorList>
    </citation>
    <scope>NUCLEOTIDE SEQUENCE [LARGE SCALE GENOMIC DNA]</scope>
    <source>
        <strain evidence="9">gxpsy</strain>
    </source>
</reference>
<dbReference type="NCBIfam" id="NF001305">
    <property type="entry name" value="PRK00249.1-5"/>
    <property type="match status" value="1"/>
</dbReference>
<dbReference type="GeneID" id="93076613"/>
<dbReference type="PRINTS" id="PR01008">
    <property type="entry name" value="FLGLRINGFLGH"/>
</dbReference>
<keyword evidence="6 7" id="KW-0998">Cell outer membrane</keyword>
<name>A0ABN4B036_LIBAS</name>
<dbReference type="RefSeq" id="WP_012778593.1">
    <property type="nucleotide sequence ID" value="NC_020549.1"/>
</dbReference>
<comment type="subcellular location">
    <subcellularLocation>
        <location evidence="7">Cell outer membrane</location>
        <topology evidence="7">Lipid-anchor</topology>
    </subcellularLocation>
    <subcellularLocation>
        <location evidence="7">Bacterial flagellum basal body</location>
    </subcellularLocation>
</comment>
<evidence type="ECO:0000313" key="8">
    <source>
        <dbReference type="EMBL" id="AGH16611.1"/>
    </source>
</evidence>
<keyword evidence="8" id="KW-0969">Cilium</keyword>
<dbReference type="HAMAP" id="MF_00415">
    <property type="entry name" value="FlgH"/>
    <property type="match status" value="1"/>
</dbReference>
<keyword evidence="7" id="KW-0449">Lipoprotein</keyword>
<dbReference type="PANTHER" id="PTHR34933">
    <property type="entry name" value="FLAGELLAR L-RING PROTEIN"/>
    <property type="match status" value="1"/>
</dbReference>
<dbReference type="Pfam" id="PF02107">
    <property type="entry name" value="FlgH"/>
    <property type="match status" value="1"/>
</dbReference>
<organism evidence="8 9">
    <name type="scientific">Candidatus Liberibacter asiaticus str. gxpsy</name>
    <dbReference type="NCBI Taxonomy" id="1174529"/>
    <lineage>
        <taxon>Bacteria</taxon>
        <taxon>Pseudomonadati</taxon>
        <taxon>Pseudomonadota</taxon>
        <taxon>Alphaproteobacteria</taxon>
        <taxon>Hyphomicrobiales</taxon>
        <taxon>Rhizobiaceae</taxon>
        <taxon>Liberibacter</taxon>
    </lineage>
</organism>